<dbReference type="EMBL" id="QRID01000003">
    <property type="protein sequence ID" value="RHG30017.1"/>
    <property type="molecule type" value="Genomic_DNA"/>
</dbReference>
<reference evidence="4 15" key="4">
    <citation type="submission" date="2019-10" db="EMBL/GenBank/DDBJ databases">
        <title>Roseburia spp. ameliorate alcoholic fatty liver via restoration of gut barrier function.</title>
        <authorList>
            <person name="Seo B."/>
            <person name="Ko G."/>
        </authorList>
    </citation>
    <scope>NUCLEOTIDE SEQUENCE [LARGE SCALE GENOMIC DNA]</scope>
    <source>
        <strain evidence="4 15">SNUG30017</strain>
    </source>
</reference>
<dbReference type="Proteomes" id="UP000479531">
    <property type="component" value="Unassembled WGS sequence"/>
</dbReference>
<evidence type="ECO:0000313" key="10">
    <source>
        <dbReference type="Proteomes" id="UP000283513"/>
    </source>
</evidence>
<dbReference type="Proteomes" id="UP000284465">
    <property type="component" value="Unassembled WGS sequence"/>
</dbReference>
<evidence type="ECO:0000313" key="14">
    <source>
        <dbReference type="Proteomes" id="UP000478483"/>
    </source>
</evidence>
<keyword evidence="1" id="KW-0812">Transmembrane</keyword>
<dbReference type="OrthoDB" id="1778612at2"/>
<reference evidence="10 11" key="2">
    <citation type="submission" date="2018-08" db="EMBL/GenBank/DDBJ databases">
        <title>A genome reference for cultivated species of the human gut microbiota.</title>
        <authorList>
            <person name="Zou Y."/>
            <person name="Xue W."/>
            <person name="Luo G."/>
        </authorList>
    </citation>
    <scope>NUCLEOTIDE SEQUENCE [LARGE SCALE GENOMIC DNA]</scope>
    <source>
        <strain evidence="8 11">AF31-21AC</strain>
        <strain evidence="7 12">AM22-21LB</strain>
        <strain evidence="6 10">AM37-1AC</strain>
        <strain evidence="5 13">AM43-11</strain>
    </source>
</reference>
<dbReference type="EMBL" id="WNAJ01000011">
    <property type="protein sequence ID" value="MTR85473.1"/>
    <property type="molecule type" value="Genomic_DNA"/>
</dbReference>
<dbReference type="Proteomes" id="UP000095350">
    <property type="component" value="Unassembled WGS sequence"/>
</dbReference>
<dbReference type="STRING" id="166486.ERS852572_01671"/>
<dbReference type="EMBL" id="WGGT01000008">
    <property type="protein sequence ID" value="MVQ45682.1"/>
    <property type="molecule type" value="Genomic_DNA"/>
</dbReference>
<evidence type="ECO:0000313" key="15">
    <source>
        <dbReference type="Proteomes" id="UP000479531"/>
    </source>
</evidence>
<dbReference type="Proteomes" id="UP000284051">
    <property type="component" value="Unassembled WGS sequence"/>
</dbReference>
<evidence type="ECO:0000313" key="7">
    <source>
        <dbReference type="EMBL" id="RHG30017.1"/>
    </source>
</evidence>
<dbReference type="AlphaFoldDB" id="A0A173TR10"/>
<evidence type="ECO:0000313" key="11">
    <source>
        <dbReference type="Proteomes" id="UP000283586"/>
    </source>
</evidence>
<evidence type="ECO:0000313" key="4">
    <source>
        <dbReference type="EMBL" id="MVQ45682.1"/>
    </source>
</evidence>
<proteinExistence type="predicted"/>
<dbReference type="Proteomes" id="UP000283586">
    <property type="component" value="Unassembled WGS sequence"/>
</dbReference>
<organism evidence="2 9">
    <name type="scientific">Roseburia intestinalis</name>
    <dbReference type="NCBI Taxonomy" id="166486"/>
    <lineage>
        <taxon>Bacteria</taxon>
        <taxon>Bacillati</taxon>
        <taxon>Bacillota</taxon>
        <taxon>Clostridia</taxon>
        <taxon>Lachnospirales</taxon>
        <taxon>Lachnospiraceae</taxon>
        <taxon>Roseburia</taxon>
    </lineage>
</organism>
<evidence type="ECO:0000313" key="6">
    <source>
        <dbReference type="EMBL" id="RHC15733.1"/>
    </source>
</evidence>
<sequence length="141" mass="16516">MVNEQRLHSMIKIAKFDANDGKRCKPMIQYARKDYVALQLLKSFVVGTIAFFMMLGLWVLYSMDALMEQINKMDFVKAATTLGLLYGIFMVIYLLATYIIFNMKYTYGRKKVKKYYAGLKKISAMYLREERLKGNGNKDWD</sequence>
<evidence type="ECO:0000313" key="5">
    <source>
        <dbReference type="EMBL" id="RHA67681.1"/>
    </source>
</evidence>
<evidence type="ECO:0000256" key="1">
    <source>
        <dbReference type="SAM" id="Phobius"/>
    </source>
</evidence>
<dbReference type="PaxDb" id="166486-ERS852572_01671"/>
<evidence type="ECO:0000313" key="3">
    <source>
        <dbReference type="EMBL" id="MTR85473.1"/>
    </source>
</evidence>
<reference evidence="3 14" key="3">
    <citation type="journal article" date="2019" name="Nat. Med.">
        <title>A library of human gut bacterial isolates paired with longitudinal multiomics data enables mechanistic microbiome research.</title>
        <authorList>
            <person name="Poyet M."/>
            <person name="Groussin M."/>
            <person name="Gibbons S.M."/>
            <person name="Avila-Pacheco J."/>
            <person name="Jiang X."/>
            <person name="Kearney S.M."/>
            <person name="Perrotta A.R."/>
            <person name="Berdy B."/>
            <person name="Zhao S."/>
            <person name="Lieberman T.D."/>
            <person name="Swanson P.K."/>
            <person name="Smith M."/>
            <person name="Roesemann S."/>
            <person name="Alexander J.E."/>
            <person name="Rich S.A."/>
            <person name="Livny J."/>
            <person name="Vlamakis H."/>
            <person name="Clish C."/>
            <person name="Bullock K."/>
            <person name="Deik A."/>
            <person name="Scott J."/>
            <person name="Pierce K.A."/>
            <person name="Xavier R.J."/>
            <person name="Alm E.J."/>
        </authorList>
    </citation>
    <scope>NUCLEOTIDE SEQUENCE [LARGE SCALE GENOMIC DNA]</scope>
    <source>
        <strain evidence="3 14">BIOML-A1</strain>
    </source>
</reference>
<dbReference type="EMBL" id="CYXZ01000011">
    <property type="protein sequence ID" value="CUN04800.1"/>
    <property type="molecule type" value="Genomic_DNA"/>
</dbReference>
<dbReference type="Proteomes" id="UP000478483">
    <property type="component" value="Unassembled WGS sequence"/>
</dbReference>
<evidence type="ECO:0000313" key="8">
    <source>
        <dbReference type="EMBL" id="RHN09281.1"/>
    </source>
</evidence>
<name>A0A173TR10_9FIRM</name>
<keyword evidence="1" id="KW-0472">Membrane</keyword>
<feature type="transmembrane region" description="Helical" evidence="1">
    <location>
        <begin position="81"/>
        <end position="101"/>
    </location>
</feature>
<evidence type="ECO:0000313" key="13">
    <source>
        <dbReference type="Proteomes" id="UP000284465"/>
    </source>
</evidence>
<dbReference type="EMBL" id="QRQN01000007">
    <property type="protein sequence ID" value="RHN09281.1"/>
    <property type="molecule type" value="Genomic_DNA"/>
</dbReference>
<evidence type="ECO:0000313" key="12">
    <source>
        <dbReference type="Proteomes" id="UP000284051"/>
    </source>
</evidence>
<keyword evidence="1" id="KW-1133">Transmembrane helix</keyword>
<dbReference type="EMBL" id="QSFP01000007">
    <property type="protein sequence ID" value="RHA67681.1"/>
    <property type="molecule type" value="Genomic_DNA"/>
</dbReference>
<gene>
    <name evidence="7" type="ORF">DW264_04355</name>
    <name evidence="6" type="ORF">DW856_13530</name>
    <name evidence="5" type="ORF">DW927_08130</name>
    <name evidence="8" type="ORF">DWZ31_07520</name>
    <name evidence="2" type="ORF">ERS852572_01671</name>
    <name evidence="4" type="ORF">GCK47_08190</name>
    <name evidence="3" type="ORF">GMD50_10445</name>
</gene>
<feature type="transmembrane region" description="Helical" evidence="1">
    <location>
        <begin position="35"/>
        <end position="61"/>
    </location>
</feature>
<protein>
    <submittedName>
        <fullName evidence="2">Uncharacterized protein</fullName>
    </submittedName>
</protein>
<dbReference type="Proteomes" id="UP000283513">
    <property type="component" value="Unassembled WGS sequence"/>
</dbReference>
<evidence type="ECO:0000313" key="2">
    <source>
        <dbReference type="EMBL" id="CUN04800.1"/>
    </source>
</evidence>
<dbReference type="EMBL" id="QSHO01000012">
    <property type="protein sequence ID" value="RHC15733.1"/>
    <property type="molecule type" value="Genomic_DNA"/>
</dbReference>
<dbReference type="RefSeq" id="WP_006856697.1">
    <property type="nucleotide sequence ID" value="NZ_CABIYH010000011.1"/>
</dbReference>
<reference evidence="2 9" key="1">
    <citation type="submission" date="2015-09" db="EMBL/GenBank/DDBJ databases">
        <authorList>
            <consortium name="Pathogen Informatics"/>
        </authorList>
    </citation>
    <scope>NUCLEOTIDE SEQUENCE [LARGE SCALE GENOMIC DNA]</scope>
    <source>
        <strain evidence="2 9">2789STDY5834960</strain>
    </source>
</reference>
<evidence type="ECO:0000313" key="9">
    <source>
        <dbReference type="Proteomes" id="UP000095350"/>
    </source>
</evidence>
<accession>A0A173TR10</accession>